<dbReference type="Pfam" id="PF16859">
    <property type="entry name" value="TetR_C_11"/>
    <property type="match status" value="1"/>
</dbReference>
<organism evidence="6 7">
    <name type="scientific">Streptomyces pactum</name>
    <dbReference type="NCBI Taxonomy" id="68249"/>
    <lineage>
        <taxon>Bacteria</taxon>
        <taxon>Bacillati</taxon>
        <taxon>Actinomycetota</taxon>
        <taxon>Actinomycetes</taxon>
        <taxon>Kitasatosporales</taxon>
        <taxon>Streptomycetaceae</taxon>
        <taxon>Streptomyces</taxon>
    </lineage>
</organism>
<evidence type="ECO:0000256" key="4">
    <source>
        <dbReference type="PROSITE-ProRule" id="PRU00335"/>
    </source>
</evidence>
<protein>
    <submittedName>
        <fullName evidence="6">TetR/AcrR family transcriptional regulator</fullName>
    </submittedName>
</protein>
<dbReference type="Gene3D" id="1.10.357.10">
    <property type="entry name" value="Tetracycline Repressor, domain 2"/>
    <property type="match status" value="1"/>
</dbReference>
<comment type="caution">
    <text evidence="6">The sequence shown here is derived from an EMBL/GenBank/DDBJ whole genome shotgun (WGS) entry which is preliminary data.</text>
</comment>
<dbReference type="SUPFAM" id="SSF46689">
    <property type="entry name" value="Homeodomain-like"/>
    <property type="match status" value="1"/>
</dbReference>
<sequence>MRRIYDTRVPELRSRILRPCRTSRPPRSVPRPGRPDAQIDGTVLAAARDLLTEVGYARVTMDGVAARAGVGKAAIYRRFGSKAELLFAAAVHDMDIEPPPDTGSLRGDLRAMAALIRDRLSAPAARLVTPALMVEMGRDPSLVARFQETFIARERRDLTACLDRAVARGELPGPQDPTVAHLLMGGPLFLALFAFHLPVDEALLDDLATTIAAGLIARARAA</sequence>
<dbReference type="InterPro" id="IPR009057">
    <property type="entry name" value="Homeodomain-like_sf"/>
</dbReference>
<dbReference type="InterPro" id="IPR001647">
    <property type="entry name" value="HTH_TetR"/>
</dbReference>
<feature type="DNA-binding region" description="H-T-H motif" evidence="4">
    <location>
        <begin position="60"/>
        <end position="79"/>
    </location>
</feature>
<evidence type="ECO:0000256" key="2">
    <source>
        <dbReference type="ARBA" id="ARBA00023125"/>
    </source>
</evidence>
<dbReference type="EMBL" id="JACYXC010000001">
    <property type="protein sequence ID" value="MBH5338394.1"/>
    <property type="molecule type" value="Genomic_DNA"/>
</dbReference>
<gene>
    <name evidence="6" type="ORF">IHE55_27850</name>
</gene>
<keyword evidence="2 4" id="KW-0238">DNA-binding</keyword>
<proteinExistence type="predicted"/>
<dbReference type="Pfam" id="PF00440">
    <property type="entry name" value="TetR_N"/>
    <property type="match status" value="1"/>
</dbReference>
<dbReference type="Gene3D" id="1.10.10.60">
    <property type="entry name" value="Homeodomain-like"/>
    <property type="match status" value="1"/>
</dbReference>
<accession>A0ABS0NT54</accession>
<dbReference type="Proteomes" id="UP000807371">
    <property type="component" value="Unassembled WGS sequence"/>
</dbReference>
<evidence type="ECO:0000259" key="5">
    <source>
        <dbReference type="PROSITE" id="PS50977"/>
    </source>
</evidence>
<dbReference type="InterPro" id="IPR023772">
    <property type="entry name" value="DNA-bd_HTH_TetR-type_CS"/>
</dbReference>
<evidence type="ECO:0000313" key="6">
    <source>
        <dbReference type="EMBL" id="MBH5338394.1"/>
    </source>
</evidence>
<dbReference type="InterPro" id="IPR011075">
    <property type="entry name" value="TetR_C"/>
</dbReference>
<keyword evidence="7" id="KW-1185">Reference proteome</keyword>
<dbReference type="InterPro" id="IPR036271">
    <property type="entry name" value="Tet_transcr_reg_TetR-rel_C_sf"/>
</dbReference>
<keyword evidence="1" id="KW-0805">Transcription regulation</keyword>
<dbReference type="PROSITE" id="PS01081">
    <property type="entry name" value="HTH_TETR_1"/>
    <property type="match status" value="1"/>
</dbReference>
<evidence type="ECO:0000313" key="7">
    <source>
        <dbReference type="Proteomes" id="UP000807371"/>
    </source>
</evidence>
<dbReference type="PROSITE" id="PS50977">
    <property type="entry name" value="HTH_TETR_2"/>
    <property type="match status" value="1"/>
</dbReference>
<dbReference type="InterPro" id="IPR050109">
    <property type="entry name" value="HTH-type_TetR-like_transc_reg"/>
</dbReference>
<keyword evidence="3" id="KW-0804">Transcription</keyword>
<dbReference type="PANTHER" id="PTHR30055">
    <property type="entry name" value="HTH-TYPE TRANSCRIPTIONAL REGULATOR RUTR"/>
    <property type="match status" value="1"/>
</dbReference>
<evidence type="ECO:0000256" key="3">
    <source>
        <dbReference type="ARBA" id="ARBA00023163"/>
    </source>
</evidence>
<reference evidence="6 7" key="1">
    <citation type="submission" date="2020-09" db="EMBL/GenBank/DDBJ databases">
        <title>Biosynthesis of the nuclear factor of activated T cells inhibitor NFAT-133 and its congeners in Streptomyces pactum.</title>
        <authorList>
            <person name="Zhou W."/>
            <person name="Posri P."/>
            <person name="Abugrain M.E."/>
            <person name="Weisberg A.J."/>
            <person name="Chang J.H."/>
            <person name="Mahmud T."/>
        </authorList>
    </citation>
    <scope>NUCLEOTIDE SEQUENCE [LARGE SCALE GENOMIC DNA]</scope>
    <source>
        <strain evidence="6 7">ATCC 27456</strain>
    </source>
</reference>
<name>A0ABS0NT54_9ACTN</name>
<dbReference type="SUPFAM" id="SSF48498">
    <property type="entry name" value="Tetracyclin repressor-like, C-terminal domain"/>
    <property type="match status" value="1"/>
</dbReference>
<feature type="domain" description="HTH tetR-type" evidence="5">
    <location>
        <begin position="37"/>
        <end position="97"/>
    </location>
</feature>
<dbReference type="PANTHER" id="PTHR30055:SF148">
    <property type="entry name" value="TETR-FAMILY TRANSCRIPTIONAL REGULATOR"/>
    <property type="match status" value="1"/>
</dbReference>
<evidence type="ECO:0000256" key="1">
    <source>
        <dbReference type="ARBA" id="ARBA00023015"/>
    </source>
</evidence>
<dbReference type="PRINTS" id="PR00455">
    <property type="entry name" value="HTHTETR"/>
</dbReference>